<evidence type="ECO:0000256" key="1">
    <source>
        <dbReference type="SAM" id="MobiDB-lite"/>
    </source>
</evidence>
<dbReference type="Ensembl" id="ENSELUT00000095679.1">
    <property type="protein sequence ID" value="ENSELUP00000080772.1"/>
    <property type="gene ID" value="ENSELUG00000036818.1"/>
</dbReference>
<feature type="region of interest" description="Disordered" evidence="1">
    <location>
        <begin position="133"/>
        <end position="178"/>
    </location>
</feature>
<dbReference type="InterPro" id="IPR028002">
    <property type="entry name" value="Myb_DNA-bind_5"/>
</dbReference>
<feature type="compositionally biased region" description="Polar residues" evidence="1">
    <location>
        <begin position="133"/>
        <end position="147"/>
    </location>
</feature>
<reference evidence="3" key="3">
    <citation type="submission" date="2025-09" db="UniProtKB">
        <authorList>
            <consortium name="Ensembl"/>
        </authorList>
    </citation>
    <scope>IDENTIFICATION</scope>
</reference>
<dbReference type="Proteomes" id="UP000265140">
    <property type="component" value="Chromosome 21"/>
</dbReference>
<name>A0AAY5K2S4_ESOLU</name>
<reference evidence="3 4" key="1">
    <citation type="submission" date="2020-02" db="EMBL/GenBank/DDBJ databases">
        <title>Esox lucius (northern pike) genome, fEsoLuc1, primary haplotype.</title>
        <authorList>
            <person name="Myers G."/>
            <person name="Karagic N."/>
            <person name="Meyer A."/>
            <person name="Pippel M."/>
            <person name="Reichard M."/>
            <person name="Winkler S."/>
            <person name="Tracey A."/>
            <person name="Sims Y."/>
            <person name="Howe K."/>
            <person name="Rhie A."/>
            <person name="Formenti G."/>
            <person name="Durbin R."/>
            <person name="Fedrigo O."/>
            <person name="Jarvis E.D."/>
        </authorList>
    </citation>
    <scope>NUCLEOTIDE SEQUENCE [LARGE SCALE GENOMIC DNA]</scope>
</reference>
<dbReference type="PANTHER" id="PTHR23098">
    <property type="entry name" value="AGAP001331-PA-RELATED"/>
    <property type="match status" value="1"/>
</dbReference>
<evidence type="ECO:0000313" key="3">
    <source>
        <dbReference type="Ensembl" id="ENSELUP00000080772.1"/>
    </source>
</evidence>
<dbReference type="PANTHER" id="PTHR23098:SF16">
    <property type="entry name" value="REGULATORY PROTEIN ZESTE"/>
    <property type="match status" value="1"/>
</dbReference>
<feature type="domain" description="Myb/SANT-like DNA-binding" evidence="2">
    <location>
        <begin position="6"/>
        <end position="82"/>
    </location>
</feature>
<feature type="region of interest" description="Disordered" evidence="1">
    <location>
        <begin position="81"/>
        <end position="100"/>
    </location>
</feature>
<accession>A0AAY5K2S4</accession>
<dbReference type="GO" id="GO:0005634">
    <property type="term" value="C:nucleus"/>
    <property type="evidence" value="ECO:0007669"/>
    <property type="project" value="TreeGrafter"/>
</dbReference>
<evidence type="ECO:0000259" key="2">
    <source>
        <dbReference type="Pfam" id="PF13873"/>
    </source>
</evidence>
<keyword evidence="4" id="KW-1185">Reference proteome</keyword>
<proteinExistence type="predicted"/>
<evidence type="ECO:0000313" key="4">
    <source>
        <dbReference type="Proteomes" id="UP000265140"/>
    </source>
</evidence>
<reference evidence="3" key="2">
    <citation type="submission" date="2025-08" db="UniProtKB">
        <authorList>
            <consortium name="Ensembl"/>
        </authorList>
    </citation>
    <scope>IDENTIFICATION</scope>
</reference>
<dbReference type="GeneTree" id="ENSGT00450000040324"/>
<feature type="compositionally biased region" description="Low complexity" evidence="1">
    <location>
        <begin position="159"/>
        <end position="170"/>
    </location>
</feature>
<dbReference type="AlphaFoldDB" id="A0AAY5K2S4"/>
<dbReference type="Pfam" id="PF13873">
    <property type="entry name" value="Myb_DNA-bind_5"/>
    <property type="match status" value="1"/>
</dbReference>
<organism evidence="3 4">
    <name type="scientific">Esox lucius</name>
    <name type="common">Northern pike</name>
    <dbReference type="NCBI Taxonomy" id="8010"/>
    <lineage>
        <taxon>Eukaryota</taxon>
        <taxon>Metazoa</taxon>
        <taxon>Chordata</taxon>
        <taxon>Craniata</taxon>
        <taxon>Vertebrata</taxon>
        <taxon>Euteleostomi</taxon>
        <taxon>Actinopterygii</taxon>
        <taxon>Neopterygii</taxon>
        <taxon>Teleostei</taxon>
        <taxon>Protacanthopterygii</taxon>
        <taxon>Esociformes</taxon>
        <taxon>Esocidae</taxon>
        <taxon>Esox</taxon>
    </lineage>
</organism>
<sequence length="217" mass="23381">MAKASKKRNFTDNELEVLLSEVETRKNILFGNLSSGINNKRKKKEWVSLSDAVNAVGSESRTVNELKKKWSDIKVEVKRRTAAHRQSVGRTGGGTGTDELAPFDQRVASIVGDTLISGIVSADVGDSDIIQDCQQGTAGTSTGTHSESAPPEQPEPIQSSVSRVSNVPPSAEARPSGRVLTHAVLESQQLIVRAIEEMNSHLKNVTDALTEISHSLK</sequence>
<protein>
    <recommendedName>
        <fullName evidence="2">Myb/SANT-like DNA-binding domain-containing protein</fullName>
    </recommendedName>
</protein>